<proteinExistence type="predicted"/>
<reference evidence="1 2" key="1">
    <citation type="submission" date="2020-02" db="EMBL/GenBank/DDBJ databases">
        <title>Broccoli isolated Pseudomonas sp.</title>
        <authorList>
            <person name="Fujikawa T."/>
            <person name="Sawada H."/>
        </authorList>
    </citation>
    <scope>NUCLEOTIDE SEQUENCE [LARGE SCALE GENOMIC DNA]</scope>
    <source>
        <strain evidence="1 2">MAFF212428</strain>
    </source>
</reference>
<comment type="caution">
    <text evidence="1">The sequence shown here is derived from an EMBL/GenBank/DDBJ whole genome shotgun (WGS) entry which is preliminary data.</text>
</comment>
<evidence type="ECO:0000313" key="2">
    <source>
        <dbReference type="Proteomes" id="UP000480410"/>
    </source>
</evidence>
<accession>A0A6M0D6S6</accession>
<feature type="non-terminal residue" evidence="1">
    <location>
        <position position="1"/>
    </location>
</feature>
<gene>
    <name evidence="1" type="ORF">G3435_23815</name>
</gene>
<name>A0A6M0D6S6_9PSED</name>
<dbReference type="Proteomes" id="UP000480410">
    <property type="component" value="Unassembled WGS sequence"/>
</dbReference>
<protein>
    <recommendedName>
        <fullName evidence="3">Serine protease</fullName>
    </recommendedName>
</protein>
<dbReference type="EMBL" id="JAAHBV010000673">
    <property type="protein sequence ID" value="NER62170.1"/>
    <property type="molecule type" value="Genomic_DNA"/>
</dbReference>
<sequence length="118" mass="12582">KTAFDDGDKISLTGMGFPLAEPYSRVVYPADESQLTEINVNAISFKGEIGKGVYADRVKLNGITWPGDMDGMSGSPMFVHFTENGQDAFALAGMLITAGGGTGQLMRIDVLSQLFKDA</sequence>
<evidence type="ECO:0000313" key="1">
    <source>
        <dbReference type="EMBL" id="NER62170.1"/>
    </source>
</evidence>
<organism evidence="1 2">
    <name type="scientific">Pseudomonas brassicae</name>
    <dbReference type="NCBI Taxonomy" id="2708063"/>
    <lineage>
        <taxon>Bacteria</taxon>
        <taxon>Pseudomonadati</taxon>
        <taxon>Pseudomonadota</taxon>
        <taxon>Gammaproteobacteria</taxon>
        <taxon>Pseudomonadales</taxon>
        <taxon>Pseudomonadaceae</taxon>
        <taxon>Pseudomonas</taxon>
    </lineage>
</organism>
<dbReference type="AlphaFoldDB" id="A0A6M0D6S6"/>
<evidence type="ECO:0008006" key="3">
    <source>
        <dbReference type="Google" id="ProtNLM"/>
    </source>
</evidence>